<keyword evidence="2" id="KW-1185">Reference proteome</keyword>
<comment type="caution">
    <text evidence="1">The sequence shown here is derived from an EMBL/GenBank/DDBJ whole genome shotgun (WGS) entry which is preliminary data.</text>
</comment>
<proteinExistence type="predicted"/>
<evidence type="ECO:0000313" key="1">
    <source>
        <dbReference type="EMBL" id="OXU16386.1"/>
    </source>
</evidence>
<sequence>MNAIYCLQRQIILREWNISESQEEPGDLYDLASVKLLRRSVGSLSFWRTEHQLKRFDESLTREERTLVDRVGLASEKQIILREWNISESQEEPGDLYDLASVKLLRRSVGSLSFWRTEHQLKRFDESLTREERTLVDRVGLASEKYYDFELTYQQEYVTRRVVQDMMDRHTRTILDDTDEFRQIILREWNISESQEEPGDLYDLASVKLLRRSDGSLYFWRTEHQLRRFDESLTREERELW</sequence>
<evidence type="ECO:0000313" key="2">
    <source>
        <dbReference type="Proteomes" id="UP000215335"/>
    </source>
</evidence>
<accession>A0A232EDE5</accession>
<dbReference type="Proteomes" id="UP000215335">
    <property type="component" value="Unassembled WGS sequence"/>
</dbReference>
<organism evidence="1 2">
    <name type="scientific">Trichomalopsis sarcophagae</name>
    <dbReference type="NCBI Taxonomy" id="543379"/>
    <lineage>
        <taxon>Eukaryota</taxon>
        <taxon>Metazoa</taxon>
        <taxon>Ecdysozoa</taxon>
        <taxon>Arthropoda</taxon>
        <taxon>Hexapoda</taxon>
        <taxon>Insecta</taxon>
        <taxon>Pterygota</taxon>
        <taxon>Neoptera</taxon>
        <taxon>Endopterygota</taxon>
        <taxon>Hymenoptera</taxon>
        <taxon>Apocrita</taxon>
        <taxon>Proctotrupomorpha</taxon>
        <taxon>Chalcidoidea</taxon>
        <taxon>Pteromalidae</taxon>
        <taxon>Pteromalinae</taxon>
        <taxon>Trichomalopsis</taxon>
    </lineage>
</organism>
<name>A0A232EDE5_9HYME</name>
<dbReference type="AlphaFoldDB" id="A0A232EDE5"/>
<reference evidence="1 2" key="1">
    <citation type="journal article" date="2017" name="Curr. Biol.">
        <title>The Evolution of Venom by Co-option of Single-Copy Genes.</title>
        <authorList>
            <person name="Martinson E.O."/>
            <person name="Mrinalini"/>
            <person name="Kelkar Y.D."/>
            <person name="Chang C.H."/>
            <person name="Werren J.H."/>
        </authorList>
    </citation>
    <scope>NUCLEOTIDE SEQUENCE [LARGE SCALE GENOMIC DNA]</scope>
    <source>
        <strain evidence="1 2">Alberta</strain>
        <tissue evidence="1">Whole body</tissue>
    </source>
</reference>
<dbReference type="EMBL" id="NNAY01006504">
    <property type="protein sequence ID" value="OXU16386.1"/>
    <property type="molecule type" value="Genomic_DNA"/>
</dbReference>
<protein>
    <submittedName>
        <fullName evidence="1">Uncharacterized protein</fullName>
    </submittedName>
</protein>
<gene>
    <name evidence="1" type="ORF">TSAR_015299</name>
</gene>